<name>A0A4T0K1X3_WALIC</name>
<feature type="region of interest" description="Disordered" evidence="1">
    <location>
        <begin position="260"/>
        <end position="369"/>
    </location>
</feature>
<evidence type="ECO:0000313" key="2">
    <source>
        <dbReference type="EMBL" id="TIB14298.1"/>
    </source>
</evidence>
<evidence type="ECO:0000313" key="3">
    <source>
        <dbReference type="Proteomes" id="UP000306954"/>
    </source>
</evidence>
<feature type="region of interest" description="Disordered" evidence="1">
    <location>
        <begin position="582"/>
        <end position="603"/>
    </location>
</feature>
<dbReference type="Proteomes" id="UP000306954">
    <property type="component" value="Unassembled WGS sequence"/>
</dbReference>
<comment type="caution">
    <text evidence="2">The sequence shown here is derived from an EMBL/GenBank/DDBJ whole genome shotgun (WGS) entry which is preliminary data.</text>
</comment>
<feature type="compositionally biased region" description="Basic and acidic residues" evidence="1">
    <location>
        <begin position="445"/>
        <end position="465"/>
    </location>
</feature>
<gene>
    <name evidence="2" type="ORF">E3P90_01331</name>
</gene>
<feature type="region of interest" description="Disordered" evidence="1">
    <location>
        <begin position="484"/>
        <end position="510"/>
    </location>
</feature>
<evidence type="ECO:0000256" key="1">
    <source>
        <dbReference type="SAM" id="MobiDB-lite"/>
    </source>
</evidence>
<feature type="compositionally biased region" description="Basic residues" evidence="1">
    <location>
        <begin position="10"/>
        <end position="23"/>
    </location>
</feature>
<feature type="compositionally biased region" description="Acidic residues" evidence="1">
    <location>
        <begin position="44"/>
        <end position="53"/>
    </location>
</feature>
<organism evidence="2 3">
    <name type="scientific">Wallemia ichthyophaga</name>
    <dbReference type="NCBI Taxonomy" id="245174"/>
    <lineage>
        <taxon>Eukaryota</taxon>
        <taxon>Fungi</taxon>
        <taxon>Dikarya</taxon>
        <taxon>Basidiomycota</taxon>
        <taxon>Wallemiomycotina</taxon>
        <taxon>Wallemiomycetes</taxon>
        <taxon>Wallemiales</taxon>
        <taxon>Wallemiaceae</taxon>
        <taxon>Wallemia</taxon>
    </lineage>
</organism>
<feature type="region of interest" description="Disordered" evidence="1">
    <location>
        <begin position="436"/>
        <end position="466"/>
    </location>
</feature>
<feature type="compositionally biased region" description="Polar residues" evidence="1">
    <location>
        <begin position="130"/>
        <end position="149"/>
    </location>
</feature>
<proteinExistence type="predicted"/>
<accession>A0A4T0K1X3</accession>
<feature type="region of interest" description="Disordered" evidence="1">
    <location>
        <begin position="536"/>
        <end position="559"/>
    </location>
</feature>
<dbReference type="EMBL" id="SPOF01000011">
    <property type="protein sequence ID" value="TIB14298.1"/>
    <property type="molecule type" value="Genomic_DNA"/>
</dbReference>
<feature type="compositionally biased region" description="Low complexity" evidence="1">
    <location>
        <begin position="109"/>
        <end position="121"/>
    </location>
</feature>
<feature type="compositionally biased region" description="Polar residues" evidence="1">
    <location>
        <begin position="264"/>
        <end position="273"/>
    </location>
</feature>
<protein>
    <submittedName>
        <fullName evidence="2">Uncharacterized protein</fullName>
    </submittedName>
</protein>
<feature type="compositionally biased region" description="Basic and acidic residues" evidence="1">
    <location>
        <begin position="288"/>
        <end position="299"/>
    </location>
</feature>
<feature type="region of interest" description="Disordered" evidence="1">
    <location>
        <begin position="1"/>
        <end position="150"/>
    </location>
</feature>
<feature type="compositionally biased region" description="Basic and acidic residues" evidence="1">
    <location>
        <begin position="307"/>
        <end position="322"/>
    </location>
</feature>
<reference evidence="2 3" key="1">
    <citation type="submission" date="2019-03" db="EMBL/GenBank/DDBJ databases">
        <title>Sequencing 23 genomes of Wallemia ichthyophaga.</title>
        <authorList>
            <person name="Gostincar C."/>
        </authorList>
    </citation>
    <scope>NUCLEOTIDE SEQUENCE [LARGE SCALE GENOMIC DNA]</scope>
    <source>
        <strain evidence="2 3">EXF-8621</strain>
    </source>
</reference>
<feature type="compositionally biased region" description="Low complexity" evidence="1">
    <location>
        <begin position="24"/>
        <end position="43"/>
    </location>
</feature>
<sequence>MSNLEVPQKRPARPQRSARRPKSASRTPSPAPSDLTPPSGSDGDPSESSESIEDTSNPPKNTFNVPLPSSYIPNRQSSLVRPEAQPPVPSRASSLTVQQQQEQERLRNRQSSQSQHSSSNKSTDKRSSSLWHTIQSLKRNTSHSQSQFSGVRKRNTLSLFNFPRKAFSSTNLRKPSMSSLPTSPATHFAVPQRFSSVAADNDQIPTINEHPMKDIHDDWEPIQAWLSTVEPLKEEDESMAERQPLSSNSSMLRAHQFPAESLGNFGNSETPRTNPEHYVIQDPSGYSPERRESKILGDSHEEENTEEREQLPSRGRARERASRRTSGGISIEKRHSSLLRSMKNTEELTESTEAVQPTQPLDHVEPQHPQPECKSIISVEEVQLPLHFNSGPQPRHQMSFESDQFSIPRKPIRVFNYGADDNQQPTPRNSFETSIAYSSTKASTHSHESGNVHRHTEDPREEEGVMRSVYDRSASFAQEERYLEQIEQDDVVEELGTPTGTSLKESEEVVELGTPLGTIDTEDEVSILQKAACSLHSHSHSHSNPPSAVQTPDTKDIELPIPPAREEQLYSLVHPLYSPRMAYASHTPHTPHTPRSADQDERISLSSGDILSAEADKLYHTEVFSPHSLPPNDLHSHKFKSHSPYIKLEESDDNDLMTIEDSLQGFYIDSAIGQAH</sequence>
<dbReference type="AlphaFoldDB" id="A0A4T0K1X3"/>